<accession>H3AII3</accession>
<dbReference type="InterPro" id="IPR041588">
    <property type="entry name" value="Integrase_H2C2"/>
</dbReference>
<protein>
    <recommendedName>
        <fullName evidence="2">Gypsy retrotransposon integrase-like protein 1</fullName>
    </recommendedName>
</protein>
<dbReference type="Proteomes" id="UP000008672">
    <property type="component" value="Unassembled WGS sequence"/>
</dbReference>
<sequence length="315" mass="36524">MKPNPNNVESITKFPTPTMAKAVRQFLGLTGFYRTFIQGYAKVAEPLVALTRKDVPFKWIPTCQAAFEHFQQQLTTNPILVFPDFNRPFAVHTDVCDVGLGGALMQKDDQGNDRVIAYASRTLHQSERHFSTTEKECLAVVWCLEHFWPYLEDTKFQVFKDHNSLRWLMNRPDPTGQSARWCLILQEFDFSVIHKPGHHNQIPDALSRNPLQVLPTYKKQLREQQLANNNLLHLIEQLEAAGNPEGEDNSPYYLIDGVLYYKYTPDICRLHPSWQFKLYVLSQLRNNLLCHFHDHSLAGHLGIAKTYSRLQQRVY</sequence>
<proteinExistence type="predicted"/>
<dbReference type="STRING" id="7897.ENSLACP00000009454"/>
<evidence type="ECO:0000256" key="2">
    <source>
        <dbReference type="ARBA" id="ARBA00039658"/>
    </source>
</evidence>
<reference evidence="6" key="1">
    <citation type="submission" date="2011-08" db="EMBL/GenBank/DDBJ databases">
        <title>The draft genome of Latimeria chalumnae.</title>
        <authorList>
            <person name="Di Palma F."/>
            <person name="Alfoldi J."/>
            <person name="Johnson J."/>
            <person name="Berlin A."/>
            <person name="Gnerre S."/>
            <person name="Jaffe D."/>
            <person name="MacCallum I."/>
            <person name="Young S."/>
            <person name="Walker B.J."/>
            <person name="Lander E."/>
            <person name="Lindblad-Toh K."/>
        </authorList>
    </citation>
    <scope>NUCLEOTIDE SEQUENCE [LARGE SCALE GENOMIC DNA]</scope>
    <source>
        <strain evidence="6">Wild caught</strain>
    </source>
</reference>
<dbReference type="GO" id="GO:0003964">
    <property type="term" value="F:RNA-directed DNA polymerase activity"/>
    <property type="evidence" value="ECO:0007669"/>
    <property type="project" value="UniProtKB-KW"/>
</dbReference>
<feature type="domain" description="Reverse transcriptase/retrotransposon-derived protein RNase H-like" evidence="3">
    <location>
        <begin position="59"/>
        <end position="158"/>
    </location>
</feature>
<dbReference type="InterPro" id="IPR041577">
    <property type="entry name" value="RT_RNaseH_2"/>
</dbReference>
<dbReference type="InParanoid" id="H3AII3"/>
<dbReference type="InterPro" id="IPR043502">
    <property type="entry name" value="DNA/RNA_pol_sf"/>
</dbReference>
<reference evidence="5" key="2">
    <citation type="submission" date="2025-08" db="UniProtKB">
        <authorList>
            <consortium name="Ensembl"/>
        </authorList>
    </citation>
    <scope>IDENTIFICATION</scope>
</reference>
<evidence type="ECO:0000259" key="4">
    <source>
        <dbReference type="Pfam" id="PF17921"/>
    </source>
</evidence>
<dbReference type="Pfam" id="PF17919">
    <property type="entry name" value="RT_RNaseH_2"/>
    <property type="match status" value="1"/>
</dbReference>
<evidence type="ECO:0000259" key="3">
    <source>
        <dbReference type="Pfam" id="PF17919"/>
    </source>
</evidence>
<keyword evidence="6" id="KW-1185">Reference proteome</keyword>
<dbReference type="Gene3D" id="3.10.20.370">
    <property type="match status" value="1"/>
</dbReference>
<dbReference type="OMA" id="CERVISY"/>
<dbReference type="HOGENOM" id="CLU_000384_33_2_1"/>
<evidence type="ECO:0000256" key="1">
    <source>
        <dbReference type="ARBA" id="ARBA00023268"/>
    </source>
</evidence>
<dbReference type="Gene3D" id="3.30.70.270">
    <property type="match status" value="1"/>
</dbReference>
<organism evidence="5 6">
    <name type="scientific">Latimeria chalumnae</name>
    <name type="common">Coelacanth</name>
    <dbReference type="NCBI Taxonomy" id="7897"/>
    <lineage>
        <taxon>Eukaryota</taxon>
        <taxon>Metazoa</taxon>
        <taxon>Chordata</taxon>
        <taxon>Craniata</taxon>
        <taxon>Vertebrata</taxon>
        <taxon>Euteleostomi</taxon>
        <taxon>Coelacanthiformes</taxon>
        <taxon>Coelacanthidae</taxon>
        <taxon>Latimeria</taxon>
    </lineage>
</organism>
<evidence type="ECO:0000313" key="5">
    <source>
        <dbReference type="Ensembl" id="ENSLACP00000009454.1"/>
    </source>
</evidence>
<dbReference type="GeneTree" id="ENSGT00940000167762"/>
<dbReference type="Ensembl" id="ENSLACT00000009526.1">
    <property type="protein sequence ID" value="ENSLACP00000009454.1"/>
    <property type="gene ID" value="ENSLACG00000008337.1"/>
</dbReference>
<dbReference type="GO" id="GO:0016787">
    <property type="term" value="F:hydrolase activity"/>
    <property type="evidence" value="ECO:0007669"/>
    <property type="project" value="UniProtKB-KW"/>
</dbReference>
<dbReference type="InterPro" id="IPR050951">
    <property type="entry name" value="Retrovirus_Pol_polyprotein"/>
</dbReference>
<feature type="domain" description="Integrase zinc-binding" evidence="4">
    <location>
        <begin position="282"/>
        <end position="315"/>
    </location>
</feature>
<dbReference type="PANTHER" id="PTHR37984:SF5">
    <property type="entry name" value="PROTEIN NYNRIN-LIKE"/>
    <property type="match status" value="1"/>
</dbReference>
<dbReference type="EMBL" id="AFYH01077821">
    <property type="status" value="NOT_ANNOTATED_CDS"/>
    <property type="molecule type" value="Genomic_DNA"/>
</dbReference>
<dbReference type="CDD" id="cd09274">
    <property type="entry name" value="RNase_HI_RT_Ty3"/>
    <property type="match status" value="1"/>
</dbReference>
<dbReference type="Pfam" id="PF17921">
    <property type="entry name" value="Integrase_H2C2"/>
    <property type="match status" value="1"/>
</dbReference>
<dbReference type="SUPFAM" id="SSF56672">
    <property type="entry name" value="DNA/RNA polymerases"/>
    <property type="match status" value="1"/>
</dbReference>
<reference evidence="5" key="3">
    <citation type="submission" date="2025-09" db="UniProtKB">
        <authorList>
            <consortium name="Ensembl"/>
        </authorList>
    </citation>
    <scope>IDENTIFICATION</scope>
</reference>
<evidence type="ECO:0000313" key="6">
    <source>
        <dbReference type="Proteomes" id="UP000008672"/>
    </source>
</evidence>
<keyword evidence="1" id="KW-0511">Multifunctional enzyme</keyword>
<dbReference type="Gene3D" id="1.10.340.70">
    <property type="match status" value="1"/>
</dbReference>
<dbReference type="AlphaFoldDB" id="H3AII3"/>
<dbReference type="InterPro" id="IPR043128">
    <property type="entry name" value="Rev_trsase/Diguanyl_cyclase"/>
</dbReference>
<dbReference type="PANTHER" id="PTHR37984">
    <property type="entry name" value="PROTEIN CBG26694"/>
    <property type="match status" value="1"/>
</dbReference>
<name>H3AII3_LATCH</name>
<dbReference type="GO" id="GO:0004519">
    <property type="term" value="F:endonuclease activity"/>
    <property type="evidence" value="ECO:0007669"/>
    <property type="project" value="UniProtKB-KW"/>
</dbReference>
<dbReference type="eggNOG" id="KOG0017">
    <property type="taxonomic scope" value="Eukaryota"/>
</dbReference>